<evidence type="ECO:0000313" key="4">
    <source>
        <dbReference type="EMBL" id="OEK58322.1"/>
    </source>
</evidence>
<sequence length="202" mass="22698">MLRGDIMLIAITYFKILISKDIIHFNTISSCIDYLLLRTPMSDNELSSFLCQLIHSGFPKEKIIIHTSTKLLESFRLTAIHFRENDPTALTYKKEHPDISVSMSAHSPESVKKAQDNHLDFVLYGHIFESSSKKSLPPRTHQEVRDALSYDIPVVALGGINSTTINQLPAGFSGISAISALMDASPNQITRLKEEWQILNLM</sequence>
<dbReference type="CDD" id="cd00564">
    <property type="entry name" value="TMP_TenI"/>
    <property type="match status" value="1"/>
</dbReference>
<keyword evidence="2" id="KW-0784">Thiamine biosynthesis</keyword>
<name>A0AAP7LUF9_9STAP</name>
<proteinExistence type="predicted"/>
<evidence type="ECO:0000256" key="1">
    <source>
        <dbReference type="ARBA" id="ARBA00004948"/>
    </source>
</evidence>
<dbReference type="GO" id="GO:0005737">
    <property type="term" value="C:cytoplasm"/>
    <property type="evidence" value="ECO:0007669"/>
    <property type="project" value="TreeGrafter"/>
</dbReference>
<evidence type="ECO:0000313" key="5">
    <source>
        <dbReference type="Proteomes" id="UP000095464"/>
    </source>
</evidence>
<dbReference type="InterPro" id="IPR022998">
    <property type="entry name" value="ThiamineP_synth_TenI"/>
</dbReference>
<evidence type="ECO:0000256" key="2">
    <source>
        <dbReference type="ARBA" id="ARBA00022977"/>
    </source>
</evidence>
<dbReference type="GO" id="GO:0004789">
    <property type="term" value="F:thiamine-phosphate diphosphorylase activity"/>
    <property type="evidence" value="ECO:0007669"/>
    <property type="project" value="TreeGrafter"/>
</dbReference>
<comment type="pathway">
    <text evidence="1">Cofactor biosynthesis; thiamine diphosphate biosynthesis.</text>
</comment>
<dbReference type="EMBL" id="LNPX01000014">
    <property type="protein sequence ID" value="OEK58322.1"/>
    <property type="molecule type" value="Genomic_DNA"/>
</dbReference>
<dbReference type="PANTHER" id="PTHR20857:SF15">
    <property type="entry name" value="THIAMINE-PHOSPHATE SYNTHASE"/>
    <property type="match status" value="1"/>
</dbReference>
<accession>A0AAP7LUF9</accession>
<protein>
    <recommendedName>
        <fullName evidence="3">Thiamine phosphate synthase/TenI domain-containing protein</fullName>
    </recommendedName>
</protein>
<dbReference type="Gene3D" id="3.20.20.70">
    <property type="entry name" value="Aldolase class I"/>
    <property type="match status" value="1"/>
</dbReference>
<dbReference type="InterPro" id="IPR013785">
    <property type="entry name" value="Aldolase_TIM"/>
</dbReference>
<dbReference type="Pfam" id="PF02581">
    <property type="entry name" value="TMP-TENI"/>
    <property type="match status" value="1"/>
</dbReference>
<reference evidence="5" key="1">
    <citation type="submission" date="2015-11" db="EMBL/GenBank/DDBJ databases">
        <title>Genomic diversity of Staphylococcus saprophyticus strains from urinary tract infections, animal surfaces, and fermented foods.</title>
        <authorList>
            <person name="Wolfe B.E."/>
        </authorList>
    </citation>
    <scope>NUCLEOTIDE SEQUENCE [LARGE SCALE GENOMIC DNA]</scope>
    <source>
        <strain evidence="5">738_7</strain>
    </source>
</reference>
<dbReference type="AlphaFoldDB" id="A0AAP7LUF9"/>
<dbReference type="PANTHER" id="PTHR20857">
    <property type="entry name" value="THIAMINE-PHOSPHATE PYROPHOSPHORYLASE"/>
    <property type="match status" value="1"/>
</dbReference>
<dbReference type="RefSeq" id="WP_069854477.1">
    <property type="nucleotide sequence ID" value="NZ_JARGCO010000005.1"/>
</dbReference>
<dbReference type="Proteomes" id="UP000095464">
    <property type="component" value="Unassembled WGS sequence"/>
</dbReference>
<comment type="caution">
    <text evidence="4">The sequence shown here is derived from an EMBL/GenBank/DDBJ whole genome shotgun (WGS) entry which is preliminary data.</text>
</comment>
<dbReference type="InterPro" id="IPR036206">
    <property type="entry name" value="ThiamineP_synth_sf"/>
</dbReference>
<dbReference type="SUPFAM" id="SSF51391">
    <property type="entry name" value="Thiamin phosphate synthase"/>
    <property type="match status" value="1"/>
</dbReference>
<dbReference type="GO" id="GO:0009228">
    <property type="term" value="P:thiamine biosynthetic process"/>
    <property type="evidence" value="ECO:0007669"/>
    <property type="project" value="UniProtKB-KW"/>
</dbReference>
<feature type="domain" description="Thiamine phosphate synthase/TenI" evidence="3">
    <location>
        <begin position="62"/>
        <end position="181"/>
    </location>
</feature>
<evidence type="ECO:0000259" key="3">
    <source>
        <dbReference type="Pfam" id="PF02581"/>
    </source>
</evidence>
<gene>
    <name evidence="4" type="ORF">ASS94_04070</name>
</gene>
<organism evidence="4 5">
    <name type="scientific">Staphylococcus equorum</name>
    <dbReference type="NCBI Taxonomy" id="246432"/>
    <lineage>
        <taxon>Bacteria</taxon>
        <taxon>Bacillati</taxon>
        <taxon>Bacillota</taxon>
        <taxon>Bacilli</taxon>
        <taxon>Bacillales</taxon>
        <taxon>Staphylococcaceae</taxon>
        <taxon>Staphylococcus</taxon>
    </lineage>
</organism>